<evidence type="ECO:0000256" key="9">
    <source>
        <dbReference type="ARBA" id="ARBA00032315"/>
    </source>
</evidence>
<keyword evidence="6" id="KW-0496">Mitochondrion</keyword>
<dbReference type="GO" id="GO:0046872">
    <property type="term" value="F:metal ion binding"/>
    <property type="evidence" value="ECO:0007669"/>
    <property type="project" value="InterPro"/>
</dbReference>
<dbReference type="Pfam" id="PF05193">
    <property type="entry name" value="Peptidase_M16_C"/>
    <property type="match status" value="1"/>
</dbReference>
<dbReference type="Proteomes" id="UP000017836">
    <property type="component" value="Unassembled WGS sequence"/>
</dbReference>
<dbReference type="Pfam" id="PF00675">
    <property type="entry name" value="Peptidase_M16"/>
    <property type="match status" value="1"/>
</dbReference>
<dbReference type="AlphaFoldDB" id="U5D1S3"/>
<dbReference type="HOGENOM" id="CLU_009902_5_1_1"/>
<evidence type="ECO:0000256" key="2">
    <source>
        <dbReference type="ARBA" id="ARBA00004173"/>
    </source>
</evidence>
<dbReference type="GO" id="GO:0016020">
    <property type="term" value="C:membrane"/>
    <property type="evidence" value="ECO:0007669"/>
    <property type="project" value="UniProtKB-SubCell"/>
</dbReference>
<comment type="similarity">
    <text evidence="4 10">Belongs to the peptidase M16 family.</text>
</comment>
<keyword evidence="14" id="KW-1185">Reference proteome</keyword>
<evidence type="ECO:0000256" key="3">
    <source>
        <dbReference type="ARBA" id="ARBA00004370"/>
    </source>
</evidence>
<dbReference type="eggNOG" id="KOG2067">
    <property type="taxonomic scope" value="Eukaryota"/>
</dbReference>
<dbReference type="GO" id="GO:0004222">
    <property type="term" value="F:metalloendopeptidase activity"/>
    <property type="evidence" value="ECO:0007669"/>
    <property type="project" value="InterPro"/>
</dbReference>
<evidence type="ECO:0000313" key="14">
    <source>
        <dbReference type="Proteomes" id="UP000017836"/>
    </source>
</evidence>
<reference evidence="14" key="1">
    <citation type="journal article" date="2013" name="Science">
        <title>The Amborella genome and the evolution of flowering plants.</title>
        <authorList>
            <consortium name="Amborella Genome Project"/>
        </authorList>
    </citation>
    <scope>NUCLEOTIDE SEQUENCE [LARGE SCALE GENOMIC DNA]</scope>
</reference>
<comment type="function">
    <text evidence="1">Substrate recognition and binding subunit of the essential mitochondrial processing protease (MPP), which cleaves the mitochondrial sequence off newly imported precursors proteins.</text>
</comment>
<dbReference type="GO" id="GO:0005739">
    <property type="term" value="C:mitochondrion"/>
    <property type="evidence" value="ECO:0000318"/>
    <property type="project" value="GO_Central"/>
</dbReference>
<dbReference type="OMA" id="IRTISTC"/>
<dbReference type="SUPFAM" id="SSF63411">
    <property type="entry name" value="LuxS/MPP-like metallohydrolase"/>
    <property type="match status" value="2"/>
</dbReference>
<evidence type="ECO:0000256" key="4">
    <source>
        <dbReference type="ARBA" id="ARBA00007261"/>
    </source>
</evidence>
<dbReference type="FunFam" id="3.30.830.10:FF:000008">
    <property type="entry name" value="Mitochondrial-processing peptidase subunit beta"/>
    <property type="match status" value="1"/>
</dbReference>
<evidence type="ECO:0000256" key="5">
    <source>
        <dbReference type="ARBA" id="ARBA00022946"/>
    </source>
</evidence>
<evidence type="ECO:0000256" key="1">
    <source>
        <dbReference type="ARBA" id="ARBA00002123"/>
    </source>
</evidence>
<protein>
    <recommendedName>
        <fullName evidence="8">Alpha-MPP</fullName>
    </recommendedName>
    <alternativeName>
        <fullName evidence="9">Inactive zinc metalloprotease alpha</fullName>
    </alternativeName>
</protein>
<dbReference type="InterPro" id="IPR001431">
    <property type="entry name" value="Pept_M16_Zn_BS"/>
</dbReference>
<evidence type="ECO:0000259" key="12">
    <source>
        <dbReference type="Pfam" id="PF05193"/>
    </source>
</evidence>
<dbReference type="Gene3D" id="3.30.830.10">
    <property type="entry name" value="Metalloenzyme, LuxS/M16 peptidase-like"/>
    <property type="match status" value="2"/>
</dbReference>
<dbReference type="InterPro" id="IPR007863">
    <property type="entry name" value="Peptidase_M16_C"/>
</dbReference>
<dbReference type="PROSITE" id="PS00143">
    <property type="entry name" value="INSULINASE"/>
    <property type="match status" value="1"/>
</dbReference>
<dbReference type="Gramene" id="ERN16185">
    <property type="protein sequence ID" value="ERN16185"/>
    <property type="gene ID" value="AMTR_s00030p00236070"/>
</dbReference>
<dbReference type="InterPro" id="IPR011249">
    <property type="entry name" value="Metalloenz_LuxS/M16"/>
</dbReference>
<accession>U5D1S3</accession>
<dbReference type="FunFam" id="3.30.830.10:FF:000022">
    <property type="entry name" value="mitochondrial-processing peptidase subunit alpha"/>
    <property type="match status" value="1"/>
</dbReference>
<evidence type="ECO:0000256" key="7">
    <source>
        <dbReference type="ARBA" id="ARBA00023136"/>
    </source>
</evidence>
<keyword evidence="7" id="KW-0472">Membrane</keyword>
<evidence type="ECO:0000259" key="11">
    <source>
        <dbReference type="Pfam" id="PF00675"/>
    </source>
</evidence>
<evidence type="ECO:0000256" key="6">
    <source>
        <dbReference type="ARBA" id="ARBA00023128"/>
    </source>
</evidence>
<dbReference type="InterPro" id="IPR050361">
    <property type="entry name" value="MPP/UQCRC_Complex"/>
</dbReference>
<dbReference type="InterPro" id="IPR011765">
    <property type="entry name" value="Pept_M16_N"/>
</dbReference>
<name>U5D1S3_AMBTC</name>
<dbReference type="PANTHER" id="PTHR11851:SF49">
    <property type="entry name" value="MITOCHONDRIAL-PROCESSING PEPTIDASE SUBUNIT ALPHA"/>
    <property type="match status" value="1"/>
</dbReference>
<feature type="non-terminal residue" evidence="13">
    <location>
        <position position="496"/>
    </location>
</feature>
<evidence type="ECO:0000256" key="8">
    <source>
        <dbReference type="ARBA" id="ARBA00030006"/>
    </source>
</evidence>
<feature type="domain" description="Peptidase M16 N-terminal" evidence="11">
    <location>
        <begin position="95"/>
        <end position="238"/>
    </location>
</feature>
<feature type="domain" description="Peptidase M16 C-terminal" evidence="12">
    <location>
        <begin position="250"/>
        <end position="430"/>
    </location>
</feature>
<keyword evidence="5" id="KW-0809">Transit peptide</keyword>
<dbReference type="GO" id="GO:0006508">
    <property type="term" value="P:proteolysis"/>
    <property type="evidence" value="ECO:0007669"/>
    <property type="project" value="InterPro"/>
</dbReference>
<dbReference type="EMBL" id="KI392485">
    <property type="protein sequence ID" value="ERN16185.1"/>
    <property type="molecule type" value="Genomic_DNA"/>
</dbReference>
<gene>
    <name evidence="13" type="ORF">AMTR_s00030p00236070</name>
</gene>
<organism evidence="13 14">
    <name type="scientific">Amborella trichopoda</name>
    <dbReference type="NCBI Taxonomy" id="13333"/>
    <lineage>
        <taxon>Eukaryota</taxon>
        <taxon>Viridiplantae</taxon>
        <taxon>Streptophyta</taxon>
        <taxon>Embryophyta</taxon>
        <taxon>Tracheophyta</taxon>
        <taxon>Spermatophyta</taxon>
        <taxon>Magnoliopsida</taxon>
        <taxon>Amborellales</taxon>
        <taxon>Amborellaceae</taxon>
        <taxon>Amborella</taxon>
    </lineage>
</organism>
<proteinExistence type="inferred from homology"/>
<evidence type="ECO:0000256" key="10">
    <source>
        <dbReference type="RuleBase" id="RU004447"/>
    </source>
</evidence>
<sequence>MFRAAKRFSLLKVKLKNTEPTGIRTISTCLPHCCSQDVVSEDSLCGPHSQFKEGYGKIIPPLSQPLPGLKLPPCLPDHVEECLTRITTLPNGLKIASQESLGPASCIGIFVDCGSICESEWCYGVTHLLERMAFKSTNNRCHSRVVREIEAVGGNVAASASREQMGYTYDTIRTHLPEALELLIDCVRNPIFLDSEVKEQLTKIKAEIRDVSNNPENFLLESLHSAGYSGALGNPLIASEAVIEKLNGSVIDKFVIENYTADRMVLAASGVDHEYLLSIAEPLLYDLEKGPPIKVPVSKYVGGDLRFQADSERTYVALVFEVPGGWRDEKDAIITIVLQNLMGGGGSFSAGGPGKGMHSRLYIRVLNEYQQIQSFSAFSTVYNDTGLFGIRASTGSDFVAEAVDIAAEELIAIATPGKVKEVELIRAKNSTKSAVLMNLESRMVVTEDIGRQILTYGCRKHVEHFLKAVDAITLDDLSATAHKILSSPVTMGSWGD</sequence>
<dbReference type="PANTHER" id="PTHR11851">
    <property type="entry name" value="METALLOPROTEASE"/>
    <property type="match status" value="1"/>
</dbReference>
<comment type="subcellular location">
    <subcellularLocation>
        <location evidence="3">Membrane</location>
    </subcellularLocation>
    <subcellularLocation>
        <location evidence="2">Mitochondrion</location>
    </subcellularLocation>
</comment>
<dbReference type="STRING" id="13333.U5D1S3"/>
<evidence type="ECO:0000313" key="13">
    <source>
        <dbReference type="EMBL" id="ERN16185.1"/>
    </source>
</evidence>